<reference evidence="1 2" key="1">
    <citation type="submission" date="2020-06" db="EMBL/GenBank/DDBJ databases">
        <title>The endosymbiont of the kinetoplastid Bodo saltans is a Paracaedibacter-like alpha-proteobacterium possessing a putative toxin-antitoxin system.</title>
        <authorList>
            <person name="Midha S."/>
            <person name="Rigden D.J."/>
            <person name="Siozios S."/>
            <person name="Hurst G.D.D."/>
            <person name="Jackson A.P."/>
        </authorList>
    </citation>
    <scope>NUCLEOTIDE SEQUENCE [LARGE SCALE GENOMIC DNA]</scope>
    <source>
        <strain evidence="1">Lake Konstanz</strain>
    </source>
</reference>
<dbReference type="EMBL" id="CP054719">
    <property type="protein sequence ID" value="QOL19503.1"/>
    <property type="molecule type" value="Genomic_DNA"/>
</dbReference>
<dbReference type="RefSeq" id="WP_350332255.1">
    <property type="nucleotide sequence ID" value="NZ_CP054719.1"/>
</dbReference>
<keyword evidence="2" id="KW-1185">Reference proteome</keyword>
<organism evidence="1 2">
    <name type="scientific">Candidatus Bodocaedibacter vickermanii</name>
    <dbReference type="NCBI Taxonomy" id="2741701"/>
    <lineage>
        <taxon>Bacteria</taxon>
        <taxon>Pseudomonadati</taxon>
        <taxon>Pseudomonadota</taxon>
        <taxon>Alphaproteobacteria</taxon>
        <taxon>Holosporales</taxon>
        <taxon>Candidatus Paracaedibacteraceae</taxon>
        <taxon>Candidatus Bodocaedibacter</taxon>
    </lineage>
</organism>
<accession>A0A7L9RSB5</accession>
<evidence type="ECO:0000313" key="2">
    <source>
        <dbReference type="Proteomes" id="UP000594001"/>
    </source>
</evidence>
<evidence type="ECO:0000313" key="1">
    <source>
        <dbReference type="EMBL" id="QOL19503.1"/>
    </source>
</evidence>
<dbReference type="Proteomes" id="UP000594001">
    <property type="component" value="Chromosome"/>
</dbReference>
<sequence length="241" mass="27089">MLKYITLFGVLLSPMWGAFETGETALEEKERGYYEVNHLDVLKGKPTVSHVTMIPMSETVRTTLEIASVINFSVYRLKDTPLVAQHGFYVNGELHQLNLLFKHVASDLDDEHKRHTISVNLSVEGAVVKRNTTEGQSFDEAPLIFTTNNNSRLNFVDFGLPTEDVIPPLLYIEWNNSSRAPMVLKWNIGRGKGGGSNKAEICEDESARGCITTYDGAIHYWEDGNVEKFVVDFVFQTTPKS</sequence>
<dbReference type="AlphaFoldDB" id="A0A7L9RSB5"/>
<proteinExistence type="predicted"/>
<name>A0A7L9RSB5_9PROT</name>
<dbReference type="KEGG" id="pbal:CPBP_00260"/>
<gene>
    <name evidence="1" type="ORF">CPBP_00260</name>
</gene>
<protein>
    <submittedName>
        <fullName evidence="1">Uncharacterized protein</fullName>
    </submittedName>
</protein>